<organism evidence="2 3">
    <name type="scientific">Streptomyces ficellus</name>
    <dbReference type="NCBI Taxonomy" id="1977088"/>
    <lineage>
        <taxon>Bacteria</taxon>
        <taxon>Bacillati</taxon>
        <taxon>Actinomycetota</taxon>
        <taxon>Actinomycetes</taxon>
        <taxon>Kitasatosporales</taxon>
        <taxon>Streptomycetaceae</taxon>
        <taxon>Streptomyces</taxon>
    </lineage>
</organism>
<dbReference type="OrthoDB" id="128600at2"/>
<dbReference type="PANTHER" id="PTHR38113">
    <property type="match status" value="1"/>
</dbReference>
<evidence type="ECO:0000313" key="3">
    <source>
        <dbReference type="Proteomes" id="UP000422572"/>
    </source>
</evidence>
<accession>A0A6I6FHL0</accession>
<evidence type="ECO:0000259" key="1">
    <source>
        <dbReference type="Pfam" id="PF10056"/>
    </source>
</evidence>
<dbReference type="RefSeq" id="WP_156696591.1">
    <property type="nucleotide sequence ID" value="NZ_CP034279.1"/>
</dbReference>
<keyword evidence="3" id="KW-1185">Reference proteome</keyword>
<dbReference type="KEGG" id="sfic:EIZ62_25300"/>
<evidence type="ECO:0000313" key="2">
    <source>
        <dbReference type="EMBL" id="QGV82854.1"/>
    </source>
</evidence>
<feature type="domain" description="DUF2293" evidence="1">
    <location>
        <begin position="147"/>
        <end position="232"/>
    </location>
</feature>
<gene>
    <name evidence="2" type="ORF">EIZ62_25300</name>
</gene>
<dbReference type="EMBL" id="CP034279">
    <property type="protein sequence ID" value="QGV82854.1"/>
    <property type="molecule type" value="Genomic_DNA"/>
</dbReference>
<dbReference type="AlphaFoldDB" id="A0A6I6FHL0"/>
<dbReference type="PANTHER" id="PTHR38113:SF2">
    <property type="entry name" value="DUF2293 DOMAIN-CONTAINING PROTEIN"/>
    <property type="match status" value="1"/>
</dbReference>
<sequence>MEAAATHRTRAAERRSPPAPLVVVEPLRRRHCAECRGGPLPRLVMEFNAPLCLDCADLGHLVYLPRGEAALTRRAREASALWAVVVRHNRRRTRYERQGILVEEAALVRAEAACLADAEARARRRARDAVRRAAEDVRFRDALTAEILRLFPGCPPERAAGIAAHAGERGSGRVGRSAAGRALDETAVSAAVRASVRHLDTEYDALLMRGVPRRQARDRVAPVIDSVLSAWRR</sequence>
<name>A0A6I6FHL0_9ACTN</name>
<dbReference type="Pfam" id="PF10056">
    <property type="entry name" value="DUF2293"/>
    <property type="match status" value="1"/>
</dbReference>
<reference evidence="2 3" key="1">
    <citation type="submission" date="2018-12" db="EMBL/GenBank/DDBJ databases">
        <title>Complete genome sequence of Streptomyces ficellus NRRL8067, the producer of ficellomycin, feldamycin and nojirimycin.</title>
        <authorList>
            <person name="Zhang H."/>
            <person name="Yue R."/>
            <person name="Liu Y."/>
            <person name="Li M."/>
            <person name="Mu H."/>
            <person name="Zhang J."/>
        </authorList>
    </citation>
    <scope>NUCLEOTIDE SEQUENCE [LARGE SCALE GENOMIC DNA]</scope>
    <source>
        <strain evidence="2 3">NRRL 8067</strain>
    </source>
</reference>
<protein>
    <submittedName>
        <fullName evidence="2">DUF2293 domain-containing protein</fullName>
    </submittedName>
</protein>
<dbReference type="Proteomes" id="UP000422572">
    <property type="component" value="Chromosome"/>
</dbReference>
<proteinExistence type="predicted"/>
<dbReference type="InterPro" id="IPR018744">
    <property type="entry name" value="DUF2293"/>
</dbReference>